<dbReference type="InterPro" id="IPR008794">
    <property type="entry name" value="Pro_racemase_fam"/>
</dbReference>
<dbReference type="PANTHER" id="PTHR43147:SF2">
    <property type="entry name" value="NADP-DEPENDENT OXIDOREDUCTASE DOMAIN-CONTAINING PROTEIN"/>
    <property type="match status" value="1"/>
</dbReference>
<dbReference type="SUPFAM" id="SSF51430">
    <property type="entry name" value="NAD(P)-linked oxidoreductase"/>
    <property type="match status" value="1"/>
</dbReference>
<evidence type="ECO:0000259" key="3">
    <source>
        <dbReference type="Pfam" id="PF00248"/>
    </source>
</evidence>
<organism evidence="4 5">
    <name type="scientific">Purpureocillium lavendulum</name>
    <dbReference type="NCBI Taxonomy" id="1247861"/>
    <lineage>
        <taxon>Eukaryota</taxon>
        <taxon>Fungi</taxon>
        <taxon>Dikarya</taxon>
        <taxon>Ascomycota</taxon>
        <taxon>Pezizomycotina</taxon>
        <taxon>Sordariomycetes</taxon>
        <taxon>Hypocreomycetidae</taxon>
        <taxon>Hypocreales</taxon>
        <taxon>Ophiocordycipitaceae</taxon>
        <taxon>Purpureocillium</taxon>
    </lineage>
</organism>
<dbReference type="Proteomes" id="UP001163105">
    <property type="component" value="Unassembled WGS sequence"/>
</dbReference>
<keyword evidence="2" id="KW-0560">Oxidoreductase</keyword>
<dbReference type="InterPro" id="IPR023210">
    <property type="entry name" value="NADP_OxRdtase_dom"/>
</dbReference>
<dbReference type="SUPFAM" id="SSF54506">
    <property type="entry name" value="Diaminopimelate epimerase-like"/>
    <property type="match status" value="1"/>
</dbReference>
<evidence type="ECO:0000256" key="2">
    <source>
        <dbReference type="ARBA" id="ARBA00023002"/>
    </source>
</evidence>
<keyword evidence="5" id="KW-1185">Reference proteome</keyword>
<reference evidence="4" key="1">
    <citation type="submission" date="2023-01" db="EMBL/GenBank/DDBJ databases">
        <title>The growth and conidiation of Purpureocillium lavendulum are regulated by nitrogen source and histone H3K14 acetylation.</title>
        <authorList>
            <person name="Tang P."/>
            <person name="Han J."/>
            <person name="Zhang C."/>
            <person name="Tang P."/>
            <person name="Qi F."/>
            <person name="Zhang K."/>
            <person name="Liang L."/>
        </authorList>
    </citation>
    <scope>NUCLEOTIDE SEQUENCE</scope>
    <source>
        <strain evidence="4">YMF1.00683</strain>
    </source>
</reference>
<dbReference type="GO" id="GO:0016491">
    <property type="term" value="F:oxidoreductase activity"/>
    <property type="evidence" value="ECO:0007669"/>
    <property type="project" value="UniProtKB-KW"/>
</dbReference>
<name>A0AB34FG47_9HYPO</name>
<dbReference type="AlphaFoldDB" id="A0AB34FG47"/>
<sequence>MAIPAQRSANAAHVNMMTDTVIANLPADGLRVVMRAVLASHPEITGAFETETRRYLGHEASSLATNIQNFDMAGLKKTQRLIRCMLGSGIPFEGIDWLEKVTGRAAHLAIDNPGIDVDAVSGFLASVDGDVVQAMTAVQKALFVQSGTRPMSSRERRAVESLFEVLKSCQDLFHNIGVEYPYGRGLMATASILGVLPSVHLDDARKPAVEQALPPSKAGESFTLNGRQVPRIFSGLWQMSSPAWGSAPTSKIVEHFSSHAHNGFTAFDMADHYGDAEIIFGQFRSQYPFRENIFTATKYCVFHPYENPQYIDAIRYLLNDERVHAVGLCNFDTAHLQTVLDSGLRIHTNQVQFSLIDSRPTEKMSQVCEDQDVKLITYGTLCGGFLADKWLNKPEPDIYDESVTPSQRKVTSANIEAINELLGVLKAIGTKHGVKISNVATRWVLDFPYVGAVIVGARMGVSEHTTENMASFGWHLDQEDRQAIDEVLSRIELTFGIPAYSIDMQSSPPMSGANTIATATVLLETGVVPMIEPTTHMKLDGPAGLVRIDAECSGGKCTSVRFHNVPAFVFDLDLDVSVLGSGTIKVDIAWGGMIYVLVDASSVGLEIKSENGARLVHVGEQIKRAVQEQTNSIHPENPGIRGVTILEFTEPMTVDGQSKAAVNTVVVSPGRLHRVSSKWYYTQMTRFRRASEWETFGSYVEQRIVQPYYLNTRYWSSHHMHGYMMETMT</sequence>
<dbReference type="Pfam" id="PF00248">
    <property type="entry name" value="Aldo_ket_red"/>
    <property type="match status" value="1"/>
</dbReference>
<comment type="similarity">
    <text evidence="1">Belongs to the proline racemase family.</text>
</comment>
<evidence type="ECO:0000313" key="4">
    <source>
        <dbReference type="EMBL" id="KAJ6437477.1"/>
    </source>
</evidence>
<dbReference type="EMBL" id="JAQHRD010000012">
    <property type="protein sequence ID" value="KAJ6437477.1"/>
    <property type="molecule type" value="Genomic_DNA"/>
</dbReference>
<dbReference type="Gene3D" id="3.10.310.10">
    <property type="entry name" value="Diaminopimelate Epimerase, Chain A, domain 1"/>
    <property type="match status" value="2"/>
</dbReference>
<accession>A0AB34FG47</accession>
<dbReference type="Pfam" id="PF05544">
    <property type="entry name" value="Pro_racemase"/>
    <property type="match status" value="1"/>
</dbReference>
<evidence type="ECO:0000313" key="5">
    <source>
        <dbReference type="Proteomes" id="UP001163105"/>
    </source>
</evidence>
<feature type="domain" description="NADP-dependent oxidoreductase" evidence="3">
    <location>
        <begin position="323"/>
        <end position="487"/>
    </location>
</feature>
<gene>
    <name evidence="4" type="ORF">O9K51_10035</name>
</gene>
<proteinExistence type="inferred from homology"/>
<comment type="caution">
    <text evidence="4">The sequence shown here is derived from an EMBL/GenBank/DDBJ whole genome shotgun (WGS) entry which is preliminary data.</text>
</comment>
<protein>
    <submittedName>
        <fullName evidence="4">MYB-like protein</fullName>
    </submittedName>
</protein>
<dbReference type="InterPro" id="IPR036812">
    <property type="entry name" value="NAD(P)_OxRdtase_dom_sf"/>
</dbReference>
<dbReference type="Gene3D" id="3.20.20.100">
    <property type="entry name" value="NADP-dependent oxidoreductase domain"/>
    <property type="match status" value="2"/>
</dbReference>
<evidence type="ECO:0000256" key="1">
    <source>
        <dbReference type="ARBA" id="ARBA00007529"/>
    </source>
</evidence>
<dbReference type="PANTHER" id="PTHR43147">
    <property type="entry name" value="PROTEIN TAS"/>
    <property type="match status" value="1"/>
</dbReference>